<dbReference type="GO" id="GO:0005886">
    <property type="term" value="C:plasma membrane"/>
    <property type="evidence" value="ECO:0007669"/>
    <property type="project" value="UniProtKB-SubCell"/>
</dbReference>
<dbReference type="PRINTS" id="PR00952">
    <property type="entry name" value="TYPE3IMQPROT"/>
</dbReference>
<dbReference type="PANTHER" id="PTHR34040:SF7">
    <property type="entry name" value="SURFACE PRESENTATION OF ANTIGENS PROTEIN SPAQ"/>
    <property type="match status" value="1"/>
</dbReference>
<comment type="subcellular location">
    <subcellularLocation>
        <location evidence="1">Cell membrane</location>
        <topology evidence="1">Multi-pass membrane protein</topology>
    </subcellularLocation>
</comment>
<dbReference type="AlphaFoldDB" id="A0A8A4TQB7"/>
<dbReference type="PANTHER" id="PTHR34040">
    <property type="entry name" value="FLAGELLAR BIOSYNTHETIC PROTEIN FLIQ"/>
    <property type="match status" value="1"/>
</dbReference>
<dbReference type="Proteomes" id="UP000663929">
    <property type="component" value="Chromosome"/>
</dbReference>
<dbReference type="Pfam" id="PF01313">
    <property type="entry name" value="Bac_export_3"/>
    <property type="match status" value="1"/>
</dbReference>
<keyword evidence="4 8" id="KW-0812">Transmembrane</keyword>
<keyword evidence="7 8" id="KW-0472">Membrane</keyword>
<keyword evidence="6" id="KW-0843">Virulence</keyword>
<comment type="similarity">
    <text evidence="2">Belongs to the FliQ/MopD/SpaQ family.</text>
</comment>
<dbReference type="EMBL" id="CP071793">
    <property type="protein sequence ID" value="QTD51121.1"/>
    <property type="molecule type" value="Genomic_DNA"/>
</dbReference>
<feature type="transmembrane region" description="Helical" evidence="8">
    <location>
        <begin position="16"/>
        <end position="39"/>
    </location>
</feature>
<evidence type="ECO:0000256" key="1">
    <source>
        <dbReference type="ARBA" id="ARBA00004651"/>
    </source>
</evidence>
<keyword evidence="5 8" id="KW-1133">Transmembrane helix</keyword>
<protein>
    <submittedName>
        <fullName evidence="9">Type III secretion system export apparatus subunit SctS</fullName>
    </submittedName>
</protein>
<dbReference type="GO" id="GO:0009306">
    <property type="term" value="P:protein secretion"/>
    <property type="evidence" value="ECO:0007669"/>
    <property type="project" value="InterPro"/>
</dbReference>
<feature type="transmembrane region" description="Helical" evidence="8">
    <location>
        <begin position="51"/>
        <end position="70"/>
    </location>
</feature>
<evidence type="ECO:0000256" key="5">
    <source>
        <dbReference type="ARBA" id="ARBA00022989"/>
    </source>
</evidence>
<name>A0A8A4TQB7_SULCO</name>
<accession>A0A8A4TQB7</accession>
<reference evidence="9" key="1">
    <citation type="submission" date="2021-03" db="EMBL/GenBank/DDBJ databases">
        <title>Acanthopleuribacteraceae sp. M133.</title>
        <authorList>
            <person name="Wang G."/>
        </authorList>
    </citation>
    <scope>NUCLEOTIDE SEQUENCE</scope>
    <source>
        <strain evidence="9">M133</strain>
    </source>
</reference>
<keyword evidence="10" id="KW-1185">Reference proteome</keyword>
<evidence type="ECO:0000256" key="4">
    <source>
        <dbReference type="ARBA" id="ARBA00022692"/>
    </source>
</evidence>
<dbReference type="KEGG" id="scor:J3U87_01515"/>
<evidence type="ECO:0000256" key="7">
    <source>
        <dbReference type="ARBA" id="ARBA00023136"/>
    </source>
</evidence>
<dbReference type="PIRSF" id="PIRSF004669">
    <property type="entry name" value="FliQ"/>
    <property type="match status" value="1"/>
</dbReference>
<organism evidence="9 10">
    <name type="scientific">Sulfidibacter corallicola</name>
    <dbReference type="NCBI Taxonomy" id="2818388"/>
    <lineage>
        <taxon>Bacteria</taxon>
        <taxon>Pseudomonadati</taxon>
        <taxon>Acidobacteriota</taxon>
        <taxon>Holophagae</taxon>
        <taxon>Acanthopleuribacterales</taxon>
        <taxon>Acanthopleuribacteraceae</taxon>
        <taxon>Sulfidibacter</taxon>
    </lineage>
</organism>
<evidence type="ECO:0000256" key="8">
    <source>
        <dbReference type="SAM" id="Phobius"/>
    </source>
</evidence>
<dbReference type="InterPro" id="IPR002191">
    <property type="entry name" value="Bac_export_3"/>
</dbReference>
<dbReference type="NCBIfam" id="TIGR01403">
    <property type="entry name" value="fliQ_rel_III"/>
    <property type="match status" value="1"/>
</dbReference>
<evidence type="ECO:0000256" key="3">
    <source>
        <dbReference type="ARBA" id="ARBA00022475"/>
    </source>
</evidence>
<keyword evidence="3" id="KW-1003">Cell membrane</keyword>
<evidence type="ECO:0000313" key="10">
    <source>
        <dbReference type="Proteomes" id="UP000663929"/>
    </source>
</evidence>
<dbReference type="InterPro" id="IPR006306">
    <property type="entry name" value="T3SS_HrpO"/>
</dbReference>
<evidence type="ECO:0000313" key="9">
    <source>
        <dbReference type="EMBL" id="QTD51121.1"/>
    </source>
</evidence>
<evidence type="ECO:0000256" key="2">
    <source>
        <dbReference type="ARBA" id="ARBA00006156"/>
    </source>
</evidence>
<evidence type="ECO:0000256" key="6">
    <source>
        <dbReference type="ARBA" id="ARBA00023026"/>
    </source>
</evidence>
<sequence length="89" mass="9727">MDEATIIDLTIQSMTLVLILSMPPIIMAAGTGILVSLIQALTQVQEQTLSFAIKLVAVTITLILTARWLGAELLLFGTKMFEMFPYAVK</sequence>
<dbReference type="RefSeq" id="WP_237381253.1">
    <property type="nucleotide sequence ID" value="NZ_CP071793.1"/>
</dbReference>
<gene>
    <name evidence="9" type="primary">sctS</name>
    <name evidence="9" type="ORF">J3U87_01515</name>
</gene>
<proteinExistence type="inferred from homology"/>